<gene>
    <name evidence="1" type="ORF">MEUPH1_LOCUS18561</name>
</gene>
<proteinExistence type="predicted"/>
<name>A0AAV0X5I9_9HEMI</name>
<organism evidence="1 2">
    <name type="scientific">Macrosiphum euphorbiae</name>
    <name type="common">potato aphid</name>
    <dbReference type="NCBI Taxonomy" id="13131"/>
    <lineage>
        <taxon>Eukaryota</taxon>
        <taxon>Metazoa</taxon>
        <taxon>Ecdysozoa</taxon>
        <taxon>Arthropoda</taxon>
        <taxon>Hexapoda</taxon>
        <taxon>Insecta</taxon>
        <taxon>Pterygota</taxon>
        <taxon>Neoptera</taxon>
        <taxon>Paraneoptera</taxon>
        <taxon>Hemiptera</taxon>
        <taxon>Sternorrhyncha</taxon>
        <taxon>Aphidomorpha</taxon>
        <taxon>Aphidoidea</taxon>
        <taxon>Aphididae</taxon>
        <taxon>Macrosiphini</taxon>
        <taxon>Macrosiphum</taxon>
    </lineage>
</organism>
<dbReference type="EMBL" id="CARXXK010000003">
    <property type="protein sequence ID" value="CAI6363644.1"/>
    <property type="molecule type" value="Genomic_DNA"/>
</dbReference>
<dbReference type="Proteomes" id="UP001160148">
    <property type="component" value="Unassembled WGS sequence"/>
</dbReference>
<evidence type="ECO:0000313" key="1">
    <source>
        <dbReference type="EMBL" id="CAI6363644.1"/>
    </source>
</evidence>
<dbReference type="AlphaFoldDB" id="A0AAV0X5I9"/>
<keyword evidence="2" id="KW-1185">Reference proteome</keyword>
<comment type="caution">
    <text evidence="1">The sequence shown here is derived from an EMBL/GenBank/DDBJ whole genome shotgun (WGS) entry which is preliminary data.</text>
</comment>
<evidence type="ECO:0000313" key="2">
    <source>
        <dbReference type="Proteomes" id="UP001160148"/>
    </source>
</evidence>
<sequence length="68" mass="7432">MVLCTWPHEVRLATPPHLVTVQPGAVPVLLFLGLGRVDDGVGMSISSHAIYATLRNRFARPVVKEKGR</sequence>
<accession>A0AAV0X5I9</accession>
<reference evidence="1 2" key="1">
    <citation type="submission" date="2023-01" db="EMBL/GenBank/DDBJ databases">
        <authorList>
            <person name="Whitehead M."/>
        </authorList>
    </citation>
    <scope>NUCLEOTIDE SEQUENCE [LARGE SCALE GENOMIC DNA]</scope>
</reference>
<protein>
    <submittedName>
        <fullName evidence="1">Uncharacterized protein</fullName>
    </submittedName>
</protein>